<reference evidence="6 7" key="2">
    <citation type="submission" date="2018-08" db="EMBL/GenBank/DDBJ databases">
        <authorList>
            <person name="Laetsch R D."/>
            <person name="Stevens L."/>
            <person name="Kumar S."/>
            <person name="Blaxter L. M."/>
        </authorList>
    </citation>
    <scope>NUCLEOTIDE SEQUENCE [LARGE SCALE GENOMIC DNA]</scope>
</reference>
<dbReference type="InterPro" id="IPR033464">
    <property type="entry name" value="CSN8_PSD8_EIF3K"/>
</dbReference>
<dbReference type="AlphaFoldDB" id="A0A182EMJ9"/>
<sequence length="476" mass="54665">MEALFKQVSTVGRVEHEITRFSYGLKAAENGEEFRLGSRDMCFAANMQNSETLSTMLRAEEEQKQSSSPSSNKKKPISVFVEMILNPDNMVLERLTPIIFKKARIELKRSLKILDQAKKRLPYNYELALVLAEIQFVTELMILVCKLGQSLCTYGINPSLSSNNHKASFSSNDRLLQETFVGYQMVNIGVSNLPPALRTDLANRLLEIRSRFQHTWLSRNIAISWNLVFAIQHLHANRRIHCFPVFTARVMSVFAELKSKLDQAITGVNRYNPNNVDTLESCIEAMVQENQYDKDILVTTLKLYQLNPDKYNENVVKLILLKTMMMAPKSDYALAKYLIDSSRVSSPELKRVFDIGALLESCNFAVFWRLMRGDYRPLDDVSEPFRQPGEIPKIIRAVPGFEESVRNYACQVINVTFQNIEKSLLVRLLGGISDKQVNEYARFYGWIPKENGEVYFVQNHEATIKSRNIEEKLQFD</sequence>
<evidence type="ECO:0000256" key="3">
    <source>
        <dbReference type="ARBA" id="ARBA00022917"/>
    </source>
</evidence>
<dbReference type="GO" id="GO:0005852">
    <property type="term" value="C:eukaryotic translation initiation factor 3 complex"/>
    <property type="evidence" value="ECO:0007669"/>
    <property type="project" value="UniProtKB-UniRule"/>
</dbReference>
<keyword evidence="2 4" id="KW-0396">Initiation factor</keyword>
<dbReference type="InterPro" id="IPR036390">
    <property type="entry name" value="WH_DNA-bd_sf"/>
</dbReference>
<dbReference type="PROSITE" id="PS50250">
    <property type="entry name" value="PCI"/>
    <property type="match status" value="1"/>
</dbReference>
<dbReference type="InterPro" id="IPR036388">
    <property type="entry name" value="WH-like_DNA-bd_sf"/>
</dbReference>
<keyword evidence="7" id="KW-1185">Reference proteome</keyword>
<dbReference type="STRING" id="42157.A0A182EMJ9"/>
<comment type="subunit">
    <text evidence="4">Component of the eukaryotic translation initiation factor 3 (eIF-3) complex.</text>
</comment>
<dbReference type="GO" id="GO:0033290">
    <property type="term" value="C:eukaryotic 48S preinitiation complex"/>
    <property type="evidence" value="ECO:0007669"/>
    <property type="project" value="UniProtKB-UniRule"/>
</dbReference>
<dbReference type="Pfam" id="PF10075">
    <property type="entry name" value="CSN8_PSD8_EIF3K"/>
    <property type="match status" value="1"/>
</dbReference>
<dbReference type="Gene3D" id="1.10.10.10">
    <property type="entry name" value="Winged helix-like DNA-binding domain superfamily/Winged helix DNA-binding domain"/>
    <property type="match status" value="1"/>
</dbReference>
<comment type="function">
    <text evidence="4">Component of the eukaryotic translation initiation factor 3 (eIF-3) complex, which is involved in protein synthesis of a specialized repertoire of mRNAs and, together with other initiation factors, stimulates binding of mRNA and methionyl-tRNAi to the 40S ribosome. The eIF-3 complex specifically targets and initiates translation of a subset of mRNAs involved in cell proliferation.</text>
</comment>
<accession>A0A182EMJ9</accession>
<dbReference type="GO" id="GO:0003723">
    <property type="term" value="F:RNA binding"/>
    <property type="evidence" value="ECO:0007669"/>
    <property type="project" value="UniProtKB-UniRule"/>
</dbReference>
<keyword evidence="1 4" id="KW-0963">Cytoplasm</keyword>
<evidence type="ECO:0000259" key="5">
    <source>
        <dbReference type="PROSITE" id="PS50250"/>
    </source>
</evidence>
<dbReference type="PANTHER" id="PTHR13022:SF0">
    <property type="entry name" value="EUKARYOTIC TRANSLATION INITIATION FACTOR 3 SUBUNIT K"/>
    <property type="match status" value="1"/>
</dbReference>
<comment type="subcellular location">
    <subcellularLocation>
        <location evidence="4">Cytoplasm</location>
    </subcellularLocation>
</comment>
<dbReference type="EMBL" id="UYRW01004481">
    <property type="protein sequence ID" value="VDM92731.1"/>
    <property type="molecule type" value="Genomic_DNA"/>
</dbReference>
<evidence type="ECO:0000256" key="4">
    <source>
        <dbReference type="HAMAP-Rule" id="MF_03010"/>
    </source>
</evidence>
<dbReference type="SUPFAM" id="SSF48371">
    <property type="entry name" value="ARM repeat"/>
    <property type="match status" value="1"/>
</dbReference>
<feature type="domain" description="PCI" evidence="5">
    <location>
        <begin position="292"/>
        <end position="472"/>
    </location>
</feature>
<dbReference type="HAMAP" id="MF_03010">
    <property type="entry name" value="eIF3k"/>
    <property type="match status" value="1"/>
</dbReference>
<dbReference type="OrthoDB" id="337745at2759"/>
<evidence type="ECO:0000256" key="2">
    <source>
        <dbReference type="ARBA" id="ARBA00022540"/>
    </source>
</evidence>
<dbReference type="FunFam" id="1.25.40.250:FF:000008">
    <property type="entry name" value="Eukaryotic translation initiation factor 3 subunit K"/>
    <property type="match status" value="1"/>
</dbReference>
<reference evidence="8" key="1">
    <citation type="submission" date="2016-06" db="UniProtKB">
        <authorList>
            <consortium name="WormBaseParasite"/>
        </authorList>
    </citation>
    <scope>IDENTIFICATION</scope>
</reference>
<evidence type="ECO:0000313" key="7">
    <source>
        <dbReference type="Proteomes" id="UP000271087"/>
    </source>
</evidence>
<dbReference type="GO" id="GO:0006446">
    <property type="term" value="P:regulation of translational initiation"/>
    <property type="evidence" value="ECO:0007669"/>
    <property type="project" value="InterPro"/>
</dbReference>
<dbReference type="InterPro" id="IPR000717">
    <property type="entry name" value="PCI_dom"/>
</dbReference>
<protein>
    <recommendedName>
        <fullName evidence="4">Eukaryotic translation initiation factor 3 subunit K</fullName>
        <shortName evidence="4">eIF3k</shortName>
    </recommendedName>
    <alternativeName>
        <fullName evidence="4">eIF-3 p25</fullName>
    </alternativeName>
</protein>
<proteinExistence type="inferred from homology"/>
<dbReference type="SUPFAM" id="SSF46785">
    <property type="entry name" value="Winged helix' DNA-binding domain"/>
    <property type="match status" value="1"/>
</dbReference>
<dbReference type="Proteomes" id="UP000271087">
    <property type="component" value="Unassembled WGS sequence"/>
</dbReference>
<organism evidence="8">
    <name type="scientific">Onchocerca ochengi</name>
    <name type="common">Filarial nematode worm</name>
    <dbReference type="NCBI Taxonomy" id="42157"/>
    <lineage>
        <taxon>Eukaryota</taxon>
        <taxon>Metazoa</taxon>
        <taxon>Ecdysozoa</taxon>
        <taxon>Nematoda</taxon>
        <taxon>Chromadorea</taxon>
        <taxon>Rhabditida</taxon>
        <taxon>Spirurina</taxon>
        <taxon>Spiruromorpha</taxon>
        <taxon>Filarioidea</taxon>
        <taxon>Onchocercidae</taxon>
        <taxon>Onchocerca</taxon>
    </lineage>
</organism>
<keyword evidence="3 4" id="KW-0648">Protein biosynthesis</keyword>
<dbReference type="WBParaSite" id="nOo.2.0.1.t09345-RA">
    <property type="protein sequence ID" value="nOo.2.0.1.t09345-RA"/>
    <property type="gene ID" value="nOo.2.0.1.g09345"/>
</dbReference>
<dbReference type="GO" id="GO:0001732">
    <property type="term" value="P:formation of cytoplasmic translation initiation complex"/>
    <property type="evidence" value="ECO:0007669"/>
    <property type="project" value="UniProtKB-UniRule"/>
</dbReference>
<evidence type="ECO:0000313" key="8">
    <source>
        <dbReference type="WBParaSite" id="nOo.2.0.1.t09345-RA"/>
    </source>
</evidence>
<name>A0A182EMJ9_ONCOC</name>
<gene>
    <name evidence="6" type="ORF">NOO_LOCUS9345</name>
</gene>
<dbReference type="GO" id="GO:0003743">
    <property type="term" value="F:translation initiation factor activity"/>
    <property type="evidence" value="ECO:0007669"/>
    <property type="project" value="UniProtKB-UniRule"/>
</dbReference>
<dbReference type="InterPro" id="IPR016020">
    <property type="entry name" value="Transl_init_fac_sub12_N_euk"/>
</dbReference>
<evidence type="ECO:0000313" key="6">
    <source>
        <dbReference type="EMBL" id="VDM92731.1"/>
    </source>
</evidence>
<dbReference type="InterPro" id="IPR009374">
    <property type="entry name" value="eIF3k"/>
</dbReference>
<dbReference type="GO" id="GO:0043022">
    <property type="term" value="F:ribosome binding"/>
    <property type="evidence" value="ECO:0007669"/>
    <property type="project" value="InterPro"/>
</dbReference>
<dbReference type="FunFam" id="1.10.10.10:FF:000212">
    <property type="entry name" value="Eukaryotic translation initiation factor 3 subunit K"/>
    <property type="match status" value="1"/>
</dbReference>
<dbReference type="InterPro" id="IPR016024">
    <property type="entry name" value="ARM-type_fold"/>
</dbReference>
<comment type="similarity">
    <text evidence="4">Belongs to the eIF-3 subunit K family.</text>
</comment>
<dbReference type="Gene3D" id="1.25.40.250">
    <property type="entry name" value="ARM repeat, domain 1"/>
    <property type="match status" value="1"/>
</dbReference>
<dbReference type="GO" id="GO:0016282">
    <property type="term" value="C:eukaryotic 43S preinitiation complex"/>
    <property type="evidence" value="ECO:0007669"/>
    <property type="project" value="UniProtKB-UniRule"/>
</dbReference>
<evidence type="ECO:0000256" key="1">
    <source>
        <dbReference type="ARBA" id="ARBA00022490"/>
    </source>
</evidence>
<dbReference type="PANTHER" id="PTHR13022">
    <property type="entry name" value="EUKARYOTIC TRANSLATION INITIATION FACTOR 3 SUBUNIT 11"/>
    <property type="match status" value="1"/>
</dbReference>